<sequence length="492" mass="54660">MHDVIIVGGGIGGLYTAWRLATSTTLTVLVLEAEKEFGGRYLTCEMPGGHMAGFGAMRFLPSRHKILYKLIKDLNLDIEAFWGEEESKDKKLIGFYKNTPIYCEDDYRRVYSLTENDLPYLNPEDYDFQIKAPENGNLFEGTVRETGQKAKDMSLRQYYSYAPNTDVLGRSFMLHTMDISVAAAAMFAKKHKDFDPLEQDYCVKGGMIGLTKKLVSNLNKMDNVTLLAGEAAAEVTESGDVFKVATVSSAEPFTGKKLILACNRSGIESIIWNCPSRRNMEFRELFSNTISLKSTKVFLTYTDAWWEDVGLVSGRFETDLPISCVAARGGQGKMGGYATLLAAYTFTCSDVFEGLNQSRYERFKPSAGNVPSEYLPSQKLVDFVQQQLCTVFGLKSIPAPVGASIKIWDSKRVSGGSLSQIGVDSYQLQFKTLKPFPEAEIYIAGDVFFASTKDGAFYGWSEGSLITSERILVSHFGLSPFCTEVNLNNEFP</sequence>
<dbReference type="InterPro" id="IPR036188">
    <property type="entry name" value="FAD/NAD-bd_sf"/>
</dbReference>
<dbReference type="InterPro" id="IPR050281">
    <property type="entry name" value="Flavin_monoamine_oxidase"/>
</dbReference>
<dbReference type="SUPFAM" id="SSF51905">
    <property type="entry name" value="FAD/NAD(P)-binding domain"/>
    <property type="match status" value="1"/>
</dbReference>
<dbReference type="InterPro" id="IPR002937">
    <property type="entry name" value="Amino_oxidase"/>
</dbReference>
<gene>
    <name evidence="2" type="ORF">EB796_006747</name>
</gene>
<comment type="caution">
    <text evidence="2">The sequence shown here is derived from an EMBL/GenBank/DDBJ whole genome shotgun (WGS) entry which is preliminary data.</text>
</comment>
<evidence type="ECO:0000313" key="2">
    <source>
        <dbReference type="EMBL" id="KAF6034946.1"/>
    </source>
</evidence>
<evidence type="ECO:0000259" key="1">
    <source>
        <dbReference type="Pfam" id="PF01593"/>
    </source>
</evidence>
<dbReference type="EMBL" id="VXIV02000964">
    <property type="protein sequence ID" value="KAF6034946.1"/>
    <property type="molecule type" value="Genomic_DNA"/>
</dbReference>
<evidence type="ECO:0000313" key="3">
    <source>
        <dbReference type="Proteomes" id="UP000593567"/>
    </source>
</evidence>
<accession>A0A7J7KBL5</accession>
<dbReference type="GO" id="GO:0016491">
    <property type="term" value="F:oxidoreductase activity"/>
    <property type="evidence" value="ECO:0007669"/>
    <property type="project" value="InterPro"/>
</dbReference>
<dbReference type="AlphaFoldDB" id="A0A7J7KBL5"/>
<dbReference type="SUPFAM" id="SSF54373">
    <property type="entry name" value="FAD-linked reductases, C-terminal domain"/>
    <property type="match status" value="1"/>
</dbReference>
<organism evidence="2 3">
    <name type="scientific">Bugula neritina</name>
    <name type="common">Brown bryozoan</name>
    <name type="synonym">Sertularia neritina</name>
    <dbReference type="NCBI Taxonomy" id="10212"/>
    <lineage>
        <taxon>Eukaryota</taxon>
        <taxon>Metazoa</taxon>
        <taxon>Spiralia</taxon>
        <taxon>Lophotrochozoa</taxon>
        <taxon>Bryozoa</taxon>
        <taxon>Gymnolaemata</taxon>
        <taxon>Cheilostomatida</taxon>
        <taxon>Flustrina</taxon>
        <taxon>Buguloidea</taxon>
        <taxon>Bugulidae</taxon>
        <taxon>Bugula</taxon>
    </lineage>
</organism>
<dbReference type="Proteomes" id="UP000593567">
    <property type="component" value="Unassembled WGS sequence"/>
</dbReference>
<keyword evidence="3" id="KW-1185">Reference proteome</keyword>
<dbReference type="Gene3D" id="3.50.50.60">
    <property type="entry name" value="FAD/NAD(P)-binding domain"/>
    <property type="match status" value="1"/>
</dbReference>
<name>A0A7J7KBL5_BUGNE</name>
<dbReference type="Pfam" id="PF01593">
    <property type="entry name" value="Amino_oxidase"/>
    <property type="match status" value="1"/>
</dbReference>
<protein>
    <recommendedName>
        <fullName evidence="1">Amine oxidase domain-containing protein</fullName>
    </recommendedName>
</protein>
<reference evidence="2" key="1">
    <citation type="submission" date="2020-06" db="EMBL/GenBank/DDBJ databases">
        <title>Draft genome of Bugula neritina, a colonial animal packing powerful symbionts and potential medicines.</title>
        <authorList>
            <person name="Rayko M."/>
        </authorList>
    </citation>
    <scope>NUCLEOTIDE SEQUENCE [LARGE SCALE GENOMIC DNA]</scope>
    <source>
        <strain evidence="2">Kwan_BN1</strain>
    </source>
</reference>
<feature type="domain" description="Amine oxidase" evidence="1">
    <location>
        <begin position="11"/>
        <end position="447"/>
    </location>
</feature>
<dbReference type="OrthoDB" id="7777654at2759"/>
<dbReference type="PANTHER" id="PTHR10742:SF410">
    <property type="entry name" value="LYSINE-SPECIFIC HISTONE DEMETHYLASE 2"/>
    <property type="match status" value="1"/>
</dbReference>
<dbReference type="PANTHER" id="PTHR10742">
    <property type="entry name" value="FLAVIN MONOAMINE OXIDASE"/>
    <property type="match status" value="1"/>
</dbReference>
<proteinExistence type="predicted"/>